<dbReference type="GO" id="GO:0016491">
    <property type="term" value="F:oxidoreductase activity"/>
    <property type="evidence" value="ECO:0007669"/>
    <property type="project" value="InterPro"/>
</dbReference>
<evidence type="ECO:0000256" key="10">
    <source>
        <dbReference type="ARBA" id="ARBA00023136"/>
    </source>
</evidence>
<evidence type="ECO:0000256" key="12">
    <source>
        <dbReference type="ARBA" id="ARBA00023235"/>
    </source>
</evidence>
<organism evidence="24 25">
    <name type="scientific">Petromyzon marinus</name>
    <name type="common">Sea lamprey</name>
    <dbReference type="NCBI Taxonomy" id="7757"/>
    <lineage>
        <taxon>Eukaryota</taxon>
        <taxon>Metazoa</taxon>
        <taxon>Chordata</taxon>
        <taxon>Craniata</taxon>
        <taxon>Vertebrata</taxon>
        <taxon>Cyclostomata</taxon>
        <taxon>Hyperoartia</taxon>
        <taxon>Petromyzontiformes</taxon>
        <taxon>Petromyzontidae</taxon>
        <taxon>Petromyzon</taxon>
    </lineage>
</organism>
<evidence type="ECO:0000256" key="2">
    <source>
        <dbReference type="ARBA" id="ARBA00004573"/>
    </source>
</evidence>
<dbReference type="GO" id="GO:0004167">
    <property type="term" value="F:dopachrome isomerase activity"/>
    <property type="evidence" value="ECO:0007669"/>
    <property type="project" value="UniProtKB-EC"/>
</dbReference>
<dbReference type="Proteomes" id="UP001318040">
    <property type="component" value="Chromosome 55"/>
</dbReference>
<keyword evidence="8 20" id="KW-1133">Transmembrane helix</keyword>
<dbReference type="GO" id="GO:0002052">
    <property type="term" value="P:positive regulation of neuroblast proliferation"/>
    <property type="evidence" value="ECO:0007669"/>
    <property type="project" value="TreeGrafter"/>
</dbReference>
<keyword evidence="10 20" id="KW-0472">Membrane</keyword>
<keyword evidence="12" id="KW-0413">Isomerase</keyword>
<dbReference type="InterPro" id="IPR050316">
    <property type="entry name" value="Tyrosinase/Hemocyanin"/>
</dbReference>
<dbReference type="AlphaFoldDB" id="A0AAJ7U9M4"/>
<evidence type="ECO:0000256" key="19">
    <source>
        <dbReference type="ARBA" id="ARBA00045930"/>
    </source>
</evidence>
<dbReference type="GO" id="GO:0046872">
    <property type="term" value="F:metal ion binding"/>
    <property type="evidence" value="ECO:0007669"/>
    <property type="project" value="UniProtKB-KW"/>
</dbReference>
<dbReference type="GO" id="GO:0006583">
    <property type="term" value="P:melanin biosynthetic process from tyrosine"/>
    <property type="evidence" value="ECO:0007669"/>
    <property type="project" value="TreeGrafter"/>
</dbReference>
<dbReference type="InterPro" id="IPR002227">
    <property type="entry name" value="Tyrosinase_Cu-bd"/>
</dbReference>
<name>A0AAJ7U9M4_PETMA</name>
<evidence type="ECO:0000256" key="14">
    <source>
        <dbReference type="ARBA" id="ARBA00037907"/>
    </source>
</evidence>
<comment type="pathway">
    <text evidence="14">Pigment biosynthesis; melanin biosynthesis.</text>
</comment>
<evidence type="ECO:0000259" key="23">
    <source>
        <dbReference type="PROSITE" id="PS00498"/>
    </source>
</evidence>
<evidence type="ECO:0000256" key="16">
    <source>
        <dbReference type="ARBA" id="ARBA00039823"/>
    </source>
</evidence>
<proteinExistence type="inferred from homology"/>
<evidence type="ECO:0000256" key="7">
    <source>
        <dbReference type="ARBA" id="ARBA00022833"/>
    </source>
</evidence>
<keyword evidence="5" id="KW-0479">Metal-binding</keyword>
<dbReference type="PROSITE" id="PS00498">
    <property type="entry name" value="TYROSINASE_2"/>
    <property type="match status" value="1"/>
</dbReference>
<evidence type="ECO:0000256" key="1">
    <source>
        <dbReference type="ARBA" id="ARBA00001947"/>
    </source>
</evidence>
<comment type="subcellular location">
    <subcellularLocation>
        <location evidence="2">Melanosome membrane</location>
        <topology evidence="2">Single-pass type I membrane protein</topology>
    </subcellularLocation>
</comment>
<evidence type="ECO:0000259" key="22">
    <source>
        <dbReference type="PROSITE" id="PS00497"/>
    </source>
</evidence>
<evidence type="ECO:0000256" key="9">
    <source>
        <dbReference type="ARBA" id="ARBA00023101"/>
    </source>
</evidence>
<feature type="domain" description="Tyrosinase copper-binding" evidence="22">
    <location>
        <begin position="224"/>
        <end position="241"/>
    </location>
</feature>
<comment type="similarity">
    <text evidence="3">Belongs to the tyrosinase family.</text>
</comment>
<evidence type="ECO:0000256" key="11">
    <source>
        <dbReference type="ARBA" id="ARBA00023180"/>
    </source>
</evidence>
<accession>A0AAJ7U9M4</accession>
<evidence type="ECO:0000256" key="3">
    <source>
        <dbReference type="ARBA" id="ARBA00009928"/>
    </source>
</evidence>
<sequence length="533" mass="58407">METSSAVAPRGGPRPVSPLLLLLLVAATAPQLPCRAQFPRACATVAAIRSRECCPPLSPGASQGCGAEVARGSCSEVRADLRPWSGPYTLRNVDDRERWPLKFFNRSCVCNGNFWGHNCGQCRPGWAGTSCDARAPTVVRRDVRSLSPSERAALLGALQLAKETPHPDYVVSTNHWLGILGPDGNSPMFSDVSVYDYFVWLHYYSVRDTLMGPGRPFTAIDFSHQGPSFITWHRYHLLLLERDIQRLTGDPSFALPFWDFATGSAACDVCVDDLFGGPDPAEPTLLSPVSPFSQWQIVCNSLDEYNLRVTLCNGSAEGPIRRNPGGDLSHPGAGRLPTRDDVAQCLGVARFDGEPFWTNSSRSFRNALEGYDHPDGSYEPGVLSLHNLVHRFLNGTGGASFSSANDPVFVVLHTFVDAVFDEWMRRFRPNVTEAWPEQLAPIGHNLHYNMVPFFPPVPNQLMFVPAEQLGYGYDIQLPEPSSSTQLVLSSTLGAVALVLVCTSILVLLRRRRNGPYHPLLANGGSIVAYTNSV</sequence>
<keyword evidence="6 21" id="KW-0732">Signal</keyword>
<evidence type="ECO:0000256" key="17">
    <source>
        <dbReference type="ARBA" id="ARBA00041443"/>
    </source>
</evidence>
<dbReference type="SUPFAM" id="SSF48056">
    <property type="entry name" value="Di-copper centre-containing domain"/>
    <property type="match status" value="1"/>
</dbReference>
<gene>
    <name evidence="25" type="primary">DCT</name>
</gene>
<evidence type="ECO:0000256" key="18">
    <source>
        <dbReference type="ARBA" id="ARBA00042019"/>
    </source>
</evidence>
<keyword evidence="11" id="KW-0325">Glycoprotein</keyword>
<comment type="cofactor">
    <cofactor evidence="1">
        <name>Zn(2+)</name>
        <dbReference type="ChEBI" id="CHEBI:29105"/>
    </cofactor>
</comment>
<dbReference type="Pfam" id="PF00264">
    <property type="entry name" value="Tyrosinase"/>
    <property type="match status" value="1"/>
</dbReference>
<evidence type="ECO:0000256" key="13">
    <source>
        <dbReference type="ARBA" id="ARBA00036823"/>
    </source>
</evidence>
<evidence type="ECO:0000256" key="20">
    <source>
        <dbReference type="SAM" id="Phobius"/>
    </source>
</evidence>
<dbReference type="RefSeq" id="XP_032830793.1">
    <property type="nucleotide sequence ID" value="XM_032974902.1"/>
</dbReference>
<keyword evidence="9" id="KW-0470">Melanin biosynthesis</keyword>
<dbReference type="PANTHER" id="PTHR11474:SF4">
    <property type="entry name" value="L-DOPACHROME TAUTOMERASE"/>
    <property type="match status" value="1"/>
</dbReference>
<dbReference type="InterPro" id="IPR008922">
    <property type="entry name" value="Di-copper_centre_dom_sf"/>
</dbReference>
<comment type="catalytic activity">
    <reaction evidence="13">
        <text>L-dopachrome = 5,6-dihydroxyindole-2-carboxylate</text>
        <dbReference type="Rhea" id="RHEA:13041"/>
        <dbReference type="ChEBI" id="CHEBI:16875"/>
        <dbReference type="ChEBI" id="CHEBI:57509"/>
        <dbReference type="EC" id="5.3.3.12"/>
    </reaction>
</comment>
<comment type="function">
    <text evidence="19">Plays a role in melanin biosynthesis. Catalyzes the conversion of L-dopachrome into 5,6-dihydroxyindole-2-carboxylic acid (DHICA).</text>
</comment>
<dbReference type="GO" id="GO:0033162">
    <property type="term" value="C:melanosome membrane"/>
    <property type="evidence" value="ECO:0007669"/>
    <property type="project" value="UniProtKB-SubCell"/>
</dbReference>
<dbReference type="Gene3D" id="1.10.1280.10">
    <property type="entry name" value="Di-copper center containing domain from catechol oxidase"/>
    <property type="match status" value="1"/>
</dbReference>
<feature type="domain" description="Tyrosinase copper-binding" evidence="23">
    <location>
        <begin position="406"/>
        <end position="417"/>
    </location>
</feature>
<keyword evidence="4 20" id="KW-0812">Transmembrane</keyword>
<dbReference type="GO" id="GO:0048066">
    <property type="term" value="P:developmental pigmentation"/>
    <property type="evidence" value="ECO:0007669"/>
    <property type="project" value="TreeGrafter"/>
</dbReference>
<dbReference type="EC" id="5.3.3.12" evidence="15"/>
<dbReference type="PRINTS" id="PR00092">
    <property type="entry name" value="TYROSINASE"/>
</dbReference>
<evidence type="ECO:0000256" key="8">
    <source>
        <dbReference type="ARBA" id="ARBA00022989"/>
    </source>
</evidence>
<dbReference type="GO" id="GO:0021847">
    <property type="term" value="P:ventricular zone neuroblast division"/>
    <property type="evidence" value="ECO:0007669"/>
    <property type="project" value="TreeGrafter"/>
</dbReference>
<feature type="signal peptide" evidence="21">
    <location>
        <begin position="1"/>
        <end position="36"/>
    </location>
</feature>
<evidence type="ECO:0000256" key="15">
    <source>
        <dbReference type="ARBA" id="ARBA00038932"/>
    </source>
</evidence>
<dbReference type="PROSITE" id="PS00497">
    <property type="entry name" value="TYROSINASE_1"/>
    <property type="match status" value="1"/>
</dbReference>
<evidence type="ECO:0000256" key="6">
    <source>
        <dbReference type="ARBA" id="ARBA00022729"/>
    </source>
</evidence>
<reference evidence="25" key="1">
    <citation type="submission" date="2025-08" db="UniProtKB">
        <authorList>
            <consortium name="RefSeq"/>
        </authorList>
    </citation>
    <scope>IDENTIFICATION</scope>
    <source>
        <tissue evidence="25">Sperm</tissue>
    </source>
</reference>
<keyword evidence="24" id="KW-1185">Reference proteome</keyword>
<dbReference type="PANTHER" id="PTHR11474">
    <property type="entry name" value="TYROSINASE FAMILY MEMBER"/>
    <property type="match status" value="1"/>
</dbReference>
<evidence type="ECO:0000313" key="25">
    <source>
        <dbReference type="RefSeq" id="XP_032830793.1"/>
    </source>
</evidence>
<feature type="chain" id="PRO_5042506281" description="L-dopachrome tautomerase" evidence="21">
    <location>
        <begin position="37"/>
        <end position="533"/>
    </location>
</feature>
<feature type="transmembrane region" description="Helical" evidence="20">
    <location>
        <begin position="486"/>
        <end position="508"/>
    </location>
</feature>
<evidence type="ECO:0000256" key="5">
    <source>
        <dbReference type="ARBA" id="ARBA00022723"/>
    </source>
</evidence>
<protein>
    <recommendedName>
        <fullName evidence="16">L-dopachrome tautomerase</fullName>
        <ecNumber evidence="15">5.3.3.12</ecNumber>
    </recommendedName>
    <alternativeName>
        <fullName evidence="18">L-dopachrome Delta-isomerase</fullName>
    </alternativeName>
    <alternativeName>
        <fullName evidence="17">Tyrosinase-related protein 2</fullName>
    </alternativeName>
</protein>
<dbReference type="CTD" id="1638"/>
<evidence type="ECO:0000313" key="24">
    <source>
        <dbReference type="Proteomes" id="UP001318040"/>
    </source>
</evidence>
<evidence type="ECO:0000256" key="21">
    <source>
        <dbReference type="SAM" id="SignalP"/>
    </source>
</evidence>
<evidence type="ECO:0000256" key="4">
    <source>
        <dbReference type="ARBA" id="ARBA00022692"/>
    </source>
</evidence>
<keyword evidence="7" id="KW-0862">Zinc</keyword>
<dbReference type="KEGG" id="pmrn:116954410"/>